<dbReference type="Pfam" id="PF13519">
    <property type="entry name" value="VWA_2"/>
    <property type="match status" value="1"/>
</dbReference>
<organism evidence="5 6">
    <name type="scientific">Methylococcus capsulatus (strain ATCC 33009 / NCIMB 11132 / Bath)</name>
    <dbReference type="NCBI Taxonomy" id="243233"/>
    <lineage>
        <taxon>Bacteria</taxon>
        <taxon>Pseudomonadati</taxon>
        <taxon>Pseudomonadota</taxon>
        <taxon>Gammaproteobacteria</taxon>
        <taxon>Methylococcales</taxon>
        <taxon>Methylococcaceae</taxon>
        <taxon>Methylococcus</taxon>
    </lineage>
</organism>
<protein>
    <submittedName>
        <fullName evidence="5">Conserved domain protein</fullName>
    </submittedName>
</protein>
<keyword evidence="3" id="KW-0812">Transmembrane</keyword>
<dbReference type="RefSeq" id="WP_010960811.1">
    <property type="nucleotide sequence ID" value="NC_002977.6"/>
</dbReference>
<dbReference type="AlphaFoldDB" id="Q608F3"/>
<dbReference type="EMBL" id="AE017282">
    <property type="protein sequence ID" value="AAU92214.1"/>
    <property type="molecule type" value="Genomic_DNA"/>
</dbReference>
<feature type="transmembrane region" description="Helical" evidence="3">
    <location>
        <begin position="163"/>
        <end position="185"/>
    </location>
</feature>
<sequence length="597" mass="62688">MSRLRICRSPAFAYPLPPSGPTDAAWHARLCEALRRHLSPAAAALLAEPVPSEDGAWIEWYTSLAGQPIPLTSLSGEASRRARNLLEDRLQAMVALAERLAAADPELADAMRRAASFPDQSAIYVVDGQPVMTFWGYGTAPWPEQAASSPSGRSSAKLFRRPWPVLAGLILAAGLGWAGFLFDLWRWPPWGPDHAAMLAAEQETGHDLRRVLLARQSDLARALGRCALEAQRDALAREGELLAGKLEALTAELAAGLDTCQDEAALDALSKERDALSGRLAGLQRDLEAALEKCGGARLSGERAKSARLRAKLTALQGQLAVKLNRCGKKPPGDTAETGSVPAVSPIPEPSPRPAQAAASLPPCPGERPPEDAPDVAIVLDASGSMRIPSVLDGNGAQLIARFERCMMDSGLLAPVVCADLIGAYESIIQGGRGPTRLMAAQKAVNNVVGGLPGDVDVGLVVLEDCPQASDYGMYDGARRGQLLQRVNGLIPRKGTPLGNGIVQAANKVDGVRAPAVMVVVSDGKDSCNADPCAIAAAVKAAKPKLKINVVDIVGDGAVGCIAKATGGEVLTPRSGMSLDQMVRQAAKDAEKPEHCK</sequence>
<dbReference type="Proteomes" id="UP000006821">
    <property type="component" value="Chromosome"/>
</dbReference>
<feature type="coiled-coil region" evidence="1">
    <location>
        <begin position="266"/>
        <end position="293"/>
    </location>
</feature>
<feature type="domain" description="VWFA" evidence="4">
    <location>
        <begin position="373"/>
        <end position="584"/>
    </location>
</feature>
<dbReference type="KEGG" id="mca:MCA1539"/>
<keyword evidence="1" id="KW-0175">Coiled coil</keyword>
<dbReference type="InterPro" id="IPR036465">
    <property type="entry name" value="vWFA_dom_sf"/>
</dbReference>
<dbReference type="SUPFAM" id="SSF53300">
    <property type="entry name" value="vWA-like"/>
    <property type="match status" value="1"/>
</dbReference>
<dbReference type="GeneID" id="88223810"/>
<evidence type="ECO:0000256" key="2">
    <source>
        <dbReference type="SAM" id="MobiDB-lite"/>
    </source>
</evidence>
<keyword evidence="3" id="KW-0472">Membrane</keyword>
<evidence type="ECO:0000313" key="5">
    <source>
        <dbReference type="EMBL" id="AAU92214.1"/>
    </source>
</evidence>
<reference evidence="5 6" key="1">
    <citation type="journal article" date="2004" name="PLoS Biol.">
        <title>Genomic insights into methanotrophy: the complete genome sequence of Methylococcus capsulatus (Bath).</title>
        <authorList>
            <person name="Ward N.L."/>
            <person name="Larsen O."/>
            <person name="Sakwa J."/>
            <person name="Bruseth L."/>
            <person name="Khouri H.M."/>
            <person name="Durkin A.S."/>
            <person name="Dimitrov G."/>
            <person name="Jiang L."/>
            <person name="Scanlan D."/>
            <person name="Kang K.H."/>
            <person name="Lewis M.R."/>
            <person name="Nelson K.E."/>
            <person name="Methe B.A."/>
            <person name="Wu M."/>
            <person name="Heidelberg J.F."/>
            <person name="Paulsen I.T."/>
            <person name="Fouts D.E."/>
            <person name="Ravel J."/>
            <person name="Tettelin H."/>
            <person name="Ren Q."/>
            <person name="Read T.D."/>
            <person name="DeBoy R.T."/>
            <person name="Seshadri R."/>
            <person name="Salzberg S.L."/>
            <person name="Jensen H.B."/>
            <person name="Birkeland N.K."/>
            <person name="Nelson W.C."/>
            <person name="Dodson R.J."/>
            <person name="Grindhaug S.H."/>
            <person name="Holt I.E."/>
            <person name="Eidhammer I."/>
            <person name="Jonasen I."/>
            <person name="Vanaken S."/>
            <person name="Utterback T.R."/>
            <person name="Feldblyum T.V."/>
            <person name="Fraser C.M."/>
            <person name="Lillehaug J.R."/>
            <person name="Eisen J.A."/>
        </authorList>
    </citation>
    <scope>NUCLEOTIDE SEQUENCE [LARGE SCALE GENOMIC DNA]</scope>
    <source>
        <strain evidence="6">ATCC 33009 / NCIMB 11132 / Bath</strain>
    </source>
</reference>
<dbReference type="STRING" id="243233.MCA1539"/>
<keyword evidence="3" id="KW-1133">Transmembrane helix</keyword>
<dbReference type="HOGENOM" id="CLU_032208_1_0_6"/>
<evidence type="ECO:0000256" key="3">
    <source>
        <dbReference type="SAM" id="Phobius"/>
    </source>
</evidence>
<gene>
    <name evidence="5" type="ordered locus">MCA1539</name>
</gene>
<dbReference type="Gene3D" id="3.40.50.410">
    <property type="entry name" value="von Willebrand factor, type A domain"/>
    <property type="match status" value="1"/>
</dbReference>
<dbReference type="InterPro" id="IPR002035">
    <property type="entry name" value="VWF_A"/>
</dbReference>
<feature type="region of interest" description="Disordered" evidence="2">
    <location>
        <begin position="325"/>
        <end position="373"/>
    </location>
</feature>
<dbReference type="SMART" id="SM00327">
    <property type="entry name" value="VWA"/>
    <property type="match status" value="1"/>
</dbReference>
<proteinExistence type="predicted"/>
<dbReference type="eggNOG" id="COG2304">
    <property type="taxonomic scope" value="Bacteria"/>
</dbReference>
<name>Q608F3_METCA</name>
<evidence type="ECO:0000259" key="4">
    <source>
        <dbReference type="SMART" id="SM00327"/>
    </source>
</evidence>
<evidence type="ECO:0000313" key="6">
    <source>
        <dbReference type="Proteomes" id="UP000006821"/>
    </source>
</evidence>
<accession>Q608F3</accession>
<evidence type="ECO:0000256" key="1">
    <source>
        <dbReference type="SAM" id="Coils"/>
    </source>
</evidence>